<dbReference type="EMBL" id="KK852868">
    <property type="protein sequence ID" value="KDR14703.1"/>
    <property type="molecule type" value="Genomic_DNA"/>
</dbReference>
<keyword evidence="2" id="KW-1185">Reference proteome</keyword>
<evidence type="ECO:0000313" key="1">
    <source>
        <dbReference type="EMBL" id="KDR14703.1"/>
    </source>
</evidence>
<protein>
    <recommendedName>
        <fullName evidence="3">MD-2-related lipid-recognition domain-containing protein</fullName>
    </recommendedName>
</protein>
<evidence type="ECO:0000313" key="2">
    <source>
        <dbReference type="Proteomes" id="UP000027135"/>
    </source>
</evidence>
<dbReference type="OrthoDB" id="8184313at2759"/>
<gene>
    <name evidence="1" type="ORF">L798_11476</name>
</gene>
<sequence length="185" mass="20406">MVRSSNMRSVTFLESICIALYAFGVLFTAAEACDGYTIKVNKLQPCDSPGPIKLMNPKIELTKDCFISTDGCVEVTKEFSSCKLIYDVKKRGMMVPFKGEKDICQELSKASKDPTVATNLKKYNVGPTCPVKENKICAPQGQKMDVSSHKSKFRLAAGQYTGTVTMDCNSGKSCYSFNVEFKRGK</sequence>
<proteinExistence type="predicted"/>
<dbReference type="AlphaFoldDB" id="A0A067R5T1"/>
<dbReference type="eggNOG" id="ENOG502SA3C">
    <property type="taxonomic scope" value="Eukaryota"/>
</dbReference>
<dbReference type="OMA" id="EIMTMFG"/>
<organism evidence="1 2">
    <name type="scientific">Zootermopsis nevadensis</name>
    <name type="common">Dampwood termite</name>
    <dbReference type="NCBI Taxonomy" id="136037"/>
    <lineage>
        <taxon>Eukaryota</taxon>
        <taxon>Metazoa</taxon>
        <taxon>Ecdysozoa</taxon>
        <taxon>Arthropoda</taxon>
        <taxon>Hexapoda</taxon>
        <taxon>Insecta</taxon>
        <taxon>Pterygota</taxon>
        <taxon>Neoptera</taxon>
        <taxon>Polyneoptera</taxon>
        <taxon>Dictyoptera</taxon>
        <taxon>Blattodea</taxon>
        <taxon>Blattoidea</taxon>
        <taxon>Termitoidae</taxon>
        <taxon>Termopsidae</taxon>
        <taxon>Zootermopsis</taxon>
    </lineage>
</organism>
<accession>A0A067R5T1</accession>
<dbReference type="Proteomes" id="UP000027135">
    <property type="component" value="Unassembled WGS sequence"/>
</dbReference>
<name>A0A067R5T1_ZOONE</name>
<reference evidence="1 2" key="1">
    <citation type="journal article" date="2014" name="Nat. Commun.">
        <title>Molecular traces of alternative social organization in a termite genome.</title>
        <authorList>
            <person name="Terrapon N."/>
            <person name="Li C."/>
            <person name="Robertson H.M."/>
            <person name="Ji L."/>
            <person name="Meng X."/>
            <person name="Booth W."/>
            <person name="Chen Z."/>
            <person name="Childers C.P."/>
            <person name="Glastad K.M."/>
            <person name="Gokhale K."/>
            <person name="Gowin J."/>
            <person name="Gronenberg W."/>
            <person name="Hermansen R.A."/>
            <person name="Hu H."/>
            <person name="Hunt B.G."/>
            <person name="Huylmans A.K."/>
            <person name="Khalil S.M."/>
            <person name="Mitchell R.D."/>
            <person name="Munoz-Torres M.C."/>
            <person name="Mustard J.A."/>
            <person name="Pan H."/>
            <person name="Reese J.T."/>
            <person name="Scharf M.E."/>
            <person name="Sun F."/>
            <person name="Vogel H."/>
            <person name="Xiao J."/>
            <person name="Yang W."/>
            <person name="Yang Z."/>
            <person name="Yang Z."/>
            <person name="Zhou J."/>
            <person name="Zhu J."/>
            <person name="Brent C.S."/>
            <person name="Elsik C.G."/>
            <person name="Goodisman M.A."/>
            <person name="Liberles D.A."/>
            <person name="Roe R.M."/>
            <person name="Vargo E.L."/>
            <person name="Vilcinskas A."/>
            <person name="Wang J."/>
            <person name="Bornberg-Bauer E."/>
            <person name="Korb J."/>
            <person name="Zhang G."/>
            <person name="Liebig J."/>
        </authorList>
    </citation>
    <scope>NUCLEOTIDE SEQUENCE [LARGE SCALE GENOMIC DNA]</scope>
    <source>
        <tissue evidence="1">Whole organism</tissue>
    </source>
</reference>
<dbReference type="InParanoid" id="A0A067R5T1"/>
<evidence type="ECO:0008006" key="3">
    <source>
        <dbReference type="Google" id="ProtNLM"/>
    </source>
</evidence>